<sequence length="179" mass="20765">MKAFTQNRLKNCPRSVYILLPDDDLLGSSDFPDSCFIKFPKGFQTFQDFDIKSHIFLTKLSEEEIEIKVINSQISKLLIDGSANSAEDCPYFLIYFTSNCELFHLFRILLINFVFYLGLSHNLRDWGLEKNLEELVFPSEKAIQKKGFTLIINQMEFELKAMVYSPPQKGRKCVQIAML</sequence>
<organism evidence="1 2">
    <name type="scientific">Puccinia sorghi</name>
    <dbReference type="NCBI Taxonomy" id="27349"/>
    <lineage>
        <taxon>Eukaryota</taxon>
        <taxon>Fungi</taxon>
        <taxon>Dikarya</taxon>
        <taxon>Basidiomycota</taxon>
        <taxon>Pucciniomycotina</taxon>
        <taxon>Pucciniomycetes</taxon>
        <taxon>Pucciniales</taxon>
        <taxon>Pucciniaceae</taxon>
        <taxon>Puccinia</taxon>
    </lineage>
</organism>
<reference evidence="1 2" key="1">
    <citation type="submission" date="2015-08" db="EMBL/GenBank/DDBJ databases">
        <title>Next Generation Sequencing and Analysis of the Genome of Puccinia sorghi L Schw, the Causal Agent of Maize Common Rust.</title>
        <authorList>
            <person name="Rochi L."/>
            <person name="Burguener G."/>
            <person name="Darino M."/>
            <person name="Turjanski A."/>
            <person name="Kreff E."/>
            <person name="Dieguez M.J."/>
            <person name="Sacco F."/>
        </authorList>
    </citation>
    <scope>NUCLEOTIDE SEQUENCE [LARGE SCALE GENOMIC DNA]</scope>
    <source>
        <strain evidence="1 2">RO10H11247</strain>
    </source>
</reference>
<accession>A0A0L6VLZ9</accession>
<dbReference type="VEuPathDB" id="FungiDB:VP01_1380g5"/>
<dbReference type="EMBL" id="LAVV01004232">
    <property type="protein sequence ID" value="KNZ61597.1"/>
    <property type="molecule type" value="Genomic_DNA"/>
</dbReference>
<keyword evidence="2" id="KW-1185">Reference proteome</keyword>
<protein>
    <submittedName>
        <fullName evidence="1">Uncharacterized protein</fullName>
    </submittedName>
</protein>
<dbReference type="Proteomes" id="UP000037035">
    <property type="component" value="Unassembled WGS sequence"/>
</dbReference>
<evidence type="ECO:0000313" key="2">
    <source>
        <dbReference type="Proteomes" id="UP000037035"/>
    </source>
</evidence>
<proteinExistence type="predicted"/>
<dbReference type="STRING" id="27349.A0A0L6VLZ9"/>
<dbReference type="AlphaFoldDB" id="A0A0L6VLZ9"/>
<evidence type="ECO:0000313" key="1">
    <source>
        <dbReference type="EMBL" id="KNZ61597.1"/>
    </source>
</evidence>
<comment type="caution">
    <text evidence="1">The sequence shown here is derived from an EMBL/GenBank/DDBJ whole genome shotgun (WGS) entry which is preliminary data.</text>
</comment>
<gene>
    <name evidence="1" type="ORF">VP01_1380g5</name>
</gene>
<name>A0A0L6VLZ9_9BASI</name>